<dbReference type="PANTHER" id="PTHR34315">
    <property type="match status" value="1"/>
</dbReference>
<keyword evidence="2" id="KW-0223">Dioxygenase</keyword>
<dbReference type="GO" id="GO:0016702">
    <property type="term" value="F:oxidoreductase activity, acting on single donors with incorporation of molecular oxygen, incorporation of two atoms of oxygen"/>
    <property type="evidence" value="ECO:0007669"/>
    <property type="project" value="InterPro"/>
</dbReference>
<dbReference type="RefSeq" id="WP_067661952.1">
    <property type="nucleotide sequence ID" value="NZ_FQXG01000009.1"/>
</dbReference>
<reference evidence="2 3" key="1">
    <citation type="submission" date="2016-11" db="EMBL/GenBank/DDBJ databases">
        <authorList>
            <person name="Jaros S."/>
            <person name="Januszkiewicz K."/>
            <person name="Wedrychowicz H."/>
        </authorList>
    </citation>
    <scope>NUCLEOTIDE SEQUENCE [LARGE SCALE GENOMIC DNA]</scope>
    <source>
        <strain evidence="2 3">DSM 16917</strain>
    </source>
</reference>
<dbReference type="Proteomes" id="UP000184268">
    <property type="component" value="Unassembled WGS sequence"/>
</dbReference>
<dbReference type="InterPro" id="IPR000627">
    <property type="entry name" value="Intradiol_dOase_C"/>
</dbReference>
<dbReference type="AlphaFoldDB" id="A0A1M5Z572"/>
<evidence type="ECO:0000313" key="3">
    <source>
        <dbReference type="Proteomes" id="UP000184268"/>
    </source>
</evidence>
<dbReference type="OrthoDB" id="9805815at2"/>
<feature type="domain" description="Intradiol ring-cleavage dioxygenases" evidence="1">
    <location>
        <begin position="71"/>
        <end position="181"/>
    </location>
</feature>
<proteinExistence type="predicted"/>
<organism evidence="2 3">
    <name type="scientific">Ferrimonas marina</name>
    <dbReference type="NCBI Taxonomy" id="299255"/>
    <lineage>
        <taxon>Bacteria</taxon>
        <taxon>Pseudomonadati</taxon>
        <taxon>Pseudomonadota</taxon>
        <taxon>Gammaproteobacteria</taxon>
        <taxon>Alteromonadales</taxon>
        <taxon>Ferrimonadaceae</taxon>
        <taxon>Ferrimonas</taxon>
    </lineage>
</organism>
<dbReference type="EMBL" id="FQXG01000009">
    <property type="protein sequence ID" value="SHI19402.1"/>
    <property type="molecule type" value="Genomic_DNA"/>
</dbReference>
<dbReference type="STRING" id="299255.SAMN02745129_4672"/>
<dbReference type="InterPro" id="IPR015889">
    <property type="entry name" value="Intradiol_dOase_core"/>
</dbReference>
<gene>
    <name evidence="2" type="ORF">SAMN02745129_4672</name>
</gene>
<dbReference type="Gene3D" id="2.60.130.10">
    <property type="entry name" value="Aromatic compound dioxygenase"/>
    <property type="match status" value="1"/>
</dbReference>
<name>A0A1M5Z572_9GAMM</name>
<sequence length="235" mass="25520">MKRRSVMALGAIAAGAGGLWWQKSSLASWVLNQGLAITPAPIQTTAECVLTPEQSAGPFYFRSPDRQDIREGKAGLPLNLTIQVVDVDQCTPVADAVVEIWHCDADGQYSGYTEADRQGPERAAFLRGGQISDTQGMVKFVTVFPGWYTSRVTHIHAKVHAQGQSYLTTQLYFPDPLVNDIYQAHPAYTARGASPHSLSTDMLLSRYRNGTGLLLEPEGSIEGMTANIRLGVRAG</sequence>
<dbReference type="SUPFAM" id="SSF49482">
    <property type="entry name" value="Aromatic compound dioxygenase"/>
    <property type="match status" value="1"/>
</dbReference>
<dbReference type="PANTHER" id="PTHR34315:SF1">
    <property type="entry name" value="INTRADIOL RING-CLEAVAGE DIOXYGENASES DOMAIN-CONTAINING PROTEIN-RELATED"/>
    <property type="match status" value="1"/>
</dbReference>
<keyword evidence="3" id="KW-1185">Reference proteome</keyword>
<dbReference type="Pfam" id="PF00775">
    <property type="entry name" value="Dioxygenase_C"/>
    <property type="match status" value="1"/>
</dbReference>
<evidence type="ECO:0000313" key="2">
    <source>
        <dbReference type="EMBL" id="SHI19402.1"/>
    </source>
</evidence>
<dbReference type="GO" id="GO:0008199">
    <property type="term" value="F:ferric iron binding"/>
    <property type="evidence" value="ECO:0007669"/>
    <property type="project" value="InterPro"/>
</dbReference>
<accession>A0A1M5Z572</accession>
<keyword evidence="2" id="KW-0560">Oxidoreductase</keyword>
<evidence type="ECO:0000259" key="1">
    <source>
        <dbReference type="Pfam" id="PF00775"/>
    </source>
</evidence>
<protein>
    <submittedName>
        <fullName evidence="2">Protocatechuate 3,4-dioxygenase beta subunit</fullName>
    </submittedName>
</protein>